<feature type="region of interest" description="Disordered" evidence="1">
    <location>
        <begin position="357"/>
        <end position="468"/>
    </location>
</feature>
<keyword evidence="3" id="KW-1185">Reference proteome</keyword>
<dbReference type="AlphaFoldDB" id="A0A167LEW9"/>
<evidence type="ECO:0000313" key="3">
    <source>
        <dbReference type="Proteomes" id="UP000076738"/>
    </source>
</evidence>
<proteinExistence type="predicted"/>
<feature type="compositionally biased region" description="Basic and acidic residues" evidence="1">
    <location>
        <begin position="359"/>
        <end position="379"/>
    </location>
</feature>
<reference evidence="2 3" key="1">
    <citation type="journal article" date="2016" name="Mol. Biol. Evol.">
        <title>Comparative Genomics of Early-Diverging Mushroom-Forming Fungi Provides Insights into the Origins of Lignocellulose Decay Capabilities.</title>
        <authorList>
            <person name="Nagy L.G."/>
            <person name="Riley R."/>
            <person name="Tritt A."/>
            <person name="Adam C."/>
            <person name="Daum C."/>
            <person name="Floudas D."/>
            <person name="Sun H."/>
            <person name="Yadav J.S."/>
            <person name="Pangilinan J."/>
            <person name="Larsson K.H."/>
            <person name="Matsuura K."/>
            <person name="Barry K."/>
            <person name="Labutti K."/>
            <person name="Kuo R."/>
            <person name="Ohm R.A."/>
            <person name="Bhattacharya S.S."/>
            <person name="Shirouzu T."/>
            <person name="Yoshinaga Y."/>
            <person name="Martin F.M."/>
            <person name="Grigoriev I.V."/>
            <person name="Hibbett D.S."/>
        </authorList>
    </citation>
    <scope>NUCLEOTIDE SEQUENCE [LARGE SCALE GENOMIC DNA]</scope>
    <source>
        <strain evidence="2 3">TUFC12733</strain>
    </source>
</reference>
<evidence type="ECO:0000313" key="2">
    <source>
        <dbReference type="EMBL" id="KZO95620.1"/>
    </source>
</evidence>
<feature type="compositionally biased region" description="Polar residues" evidence="1">
    <location>
        <begin position="423"/>
        <end position="450"/>
    </location>
</feature>
<feature type="compositionally biased region" description="Basic and acidic residues" evidence="1">
    <location>
        <begin position="406"/>
        <end position="422"/>
    </location>
</feature>
<name>A0A167LEW9_CALVF</name>
<sequence length="660" mass="72284">MKRVSASSHAHSRGLRGRSSKRGRGVSSGITRHDPAKADGPSSLPASRVLAGESGLVLSYSRALFLRDLEKLRHLQRQILGDTQAAYELEASADADLRAPNAPLASAEEETNRSNANDARRDTNSDLLKAIRNAPVPLSTLLRLDFSSSGSRIPQTPSVLGSNQESSVIVDKELSVSHPDQEPESGHSEPTMLFDAPNASLVPAIYEKEGNGHHSFEDSGASLPDLAPRGGNIPSWNCSASLQPTGSLLDRTANLLSVSSPFEGGPSDALPFSAKGQQMTPPDTSNLDDNIPSTSDVWKSSTEQQAAIGLPTTVVEQLLSSNVVKLDRSEILHVQPDGKAGEDYRQPPSDVFSKVRQRKGMEQLKAKTPDWSSGRRVDTFGRSSTVSRAPFAGDQRPASQFSGFSSERRILHRGSSDGRQDASKMSTSAQPRRNAPSSEHSKSVTENIAGSRQHPIRGGTPRTYEVWEPNNASFNTSYVTRSHTETPTSATLDTSHGDDHPRSYSPHVGTHYAAPQDPPYQVPDRPYDQYYQRDPFASQQEARFVSPLAYTAPVDERGGAYYEGRSGESQYSARGYADNPYDLAPNPAVFHAHTTRDVLYRSSRTAQMDDIDRDSGGSADYRSRWRQYRPPNSAFSTVRQHDDFTDYTPLDRRQPELPYH</sequence>
<feature type="compositionally biased region" description="Basic residues" evidence="1">
    <location>
        <begin position="10"/>
        <end position="24"/>
    </location>
</feature>
<gene>
    <name evidence="2" type="ORF">CALVIDRAFT_555676</name>
</gene>
<organism evidence="2 3">
    <name type="scientific">Calocera viscosa (strain TUFC12733)</name>
    <dbReference type="NCBI Taxonomy" id="1330018"/>
    <lineage>
        <taxon>Eukaryota</taxon>
        <taxon>Fungi</taxon>
        <taxon>Dikarya</taxon>
        <taxon>Basidiomycota</taxon>
        <taxon>Agaricomycotina</taxon>
        <taxon>Dacrymycetes</taxon>
        <taxon>Dacrymycetales</taxon>
        <taxon>Dacrymycetaceae</taxon>
        <taxon>Calocera</taxon>
    </lineage>
</organism>
<accession>A0A167LEW9</accession>
<evidence type="ECO:0000256" key="1">
    <source>
        <dbReference type="SAM" id="MobiDB-lite"/>
    </source>
</evidence>
<dbReference type="Proteomes" id="UP000076738">
    <property type="component" value="Unassembled WGS sequence"/>
</dbReference>
<feature type="region of interest" description="Disordered" evidence="1">
    <location>
        <begin position="480"/>
        <end position="521"/>
    </location>
</feature>
<feature type="compositionally biased region" description="Basic and acidic residues" evidence="1">
    <location>
        <begin position="639"/>
        <end position="660"/>
    </location>
</feature>
<feature type="region of interest" description="Disordered" evidence="1">
    <location>
        <begin position="1"/>
        <end position="45"/>
    </location>
</feature>
<dbReference type="OrthoDB" id="10616371at2759"/>
<protein>
    <submittedName>
        <fullName evidence="2">Uncharacterized protein</fullName>
    </submittedName>
</protein>
<feature type="region of interest" description="Disordered" evidence="1">
    <location>
        <begin position="609"/>
        <end position="660"/>
    </location>
</feature>
<dbReference type="EMBL" id="KV417288">
    <property type="protein sequence ID" value="KZO95620.1"/>
    <property type="molecule type" value="Genomic_DNA"/>
</dbReference>
<feature type="compositionally biased region" description="Polar residues" evidence="1">
    <location>
        <begin position="480"/>
        <end position="494"/>
    </location>
</feature>